<reference evidence="7" key="1">
    <citation type="submission" date="2018-12" db="EMBL/GenBank/DDBJ databases">
        <title>The complete genome of Metarhizium rileyi, a key fungal pathogen of Lepidoptera.</title>
        <authorList>
            <person name="Binneck E."/>
            <person name="Lastra C.C.L."/>
            <person name="Sosa-Gomez D.R."/>
        </authorList>
    </citation>
    <scope>NUCLEOTIDE SEQUENCE [LARGE SCALE GENOMIC DNA]</scope>
    <source>
        <strain evidence="7">Cep018-CH2</strain>
    </source>
</reference>
<accession>A0A5C6GG73</accession>
<keyword evidence="2 4" id="KW-0863">Zinc-finger</keyword>
<dbReference type="GO" id="GO:0070761">
    <property type="term" value="C:pre-snoRNP complex"/>
    <property type="evidence" value="ECO:0007669"/>
    <property type="project" value="TreeGrafter"/>
</dbReference>
<dbReference type="GO" id="GO:0048254">
    <property type="term" value="P:snoRNA localization"/>
    <property type="evidence" value="ECO:0007669"/>
    <property type="project" value="TreeGrafter"/>
</dbReference>
<organism evidence="6 7">
    <name type="scientific">Metarhizium rileyi (strain RCEF 4871)</name>
    <name type="common">Nomuraea rileyi</name>
    <dbReference type="NCBI Taxonomy" id="1649241"/>
    <lineage>
        <taxon>Eukaryota</taxon>
        <taxon>Fungi</taxon>
        <taxon>Dikarya</taxon>
        <taxon>Ascomycota</taxon>
        <taxon>Pezizomycotina</taxon>
        <taxon>Sordariomycetes</taxon>
        <taxon>Hypocreomycetidae</taxon>
        <taxon>Hypocreales</taxon>
        <taxon>Clavicipitaceae</taxon>
        <taxon>Metarhizium</taxon>
    </lineage>
</organism>
<dbReference type="SUPFAM" id="SSF144232">
    <property type="entry name" value="HIT/MYND zinc finger-like"/>
    <property type="match status" value="1"/>
</dbReference>
<dbReference type="PANTHER" id="PTHR13483">
    <property type="entry name" value="BOX C_D SNORNA PROTEIN 1-RELATED"/>
    <property type="match status" value="1"/>
</dbReference>
<dbReference type="GO" id="GO:0000463">
    <property type="term" value="P:maturation of LSU-rRNA from tricistronic rRNA transcript (SSU-rRNA, 5.8S rRNA, LSU-rRNA)"/>
    <property type="evidence" value="ECO:0007669"/>
    <property type="project" value="TreeGrafter"/>
</dbReference>
<dbReference type="CDD" id="cd23024">
    <property type="entry name" value="zf-HIT_ZNHIT2-3"/>
    <property type="match status" value="1"/>
</dbReference>
<gene>
    <name evidence="6" type="ORF">ED733_004340</name>
</gene>
<dbReference type="AlphaFoldDB" id="A0A5C6GG73"/>
<sequence>MEQVAPVAAAGTTDTSTLESQADTIESFQLPAQSTPALASKGAIICAICEKTPSKYKCPRCYLPYCSVVCNKIHMENHPPDPEPRPAVKTEVPEPPSNAAAAAVTPLDLANPFRALDESELLQRLFRKYPGLTQQLLDIHAATQPPQEAPGKTIPASLMQGVPRKNNWNPDIGIKNGKEALRRARRADGEAGEAIREYSELVLHLINSQDDKMKVTTMLQQQTAQEDAKLIEQLLAQER</sequence>
<dbReference type="GO" id="GO:0008270">
    <property type="term" value="F:zinc ion binding"/>
    <property type="evidence" value="ECO:0007669"/>
    <property type="project" value="UniProtKB-UniRule"/>
</dbReference>
<comment type="caution">
    <text evidence="6">The sequence shown here is derived from an EMBL/GenBank/DDBJ whole genome shotgun (WGS) entry which is preliminary data.</text>
</comment>
<dbReference type="InterPro" id="IPR007529">
    <property type="entry name" value="Znf_HIT"/>
</dbReference>
<protein>
    <recommendedName>
        <fullName evidence="5">HIT-type domain-containing protein</fullName>
    </recommendedName>
</protein>
<feature type="domain" description="HIT-type" evidence="5">
    <location>
        <begin position="46"/>
        <end position="79"/>
    </location>
</feature>
<evidence type="ECO:0000259" key="5">
    <source>
        <dbReference type="PROSITE" id="PS51083"/>
    </source>
</evidence>
<dbReference type="Gene3D" id="3.30.60.190">
    <property type="match status" value="1"/>
</dbReference>
<keyword evidence="3" id="KW-0862">Zinc</keyword>
<evidence type="ECO:0000313" key="7">
    <source>
        <dbReference type="Proteomes" id="UP000317257"/>
    </source>
</evidence>
<proteinExistence type="predicted"/>
<evidence type="ECO:0000256" key="2">
    <source>
        <dbReference type="ARBA" id="ARBA00022771"/>
    </source>
</evidence>
<evidence type="ECO:0000256" key="3">
    <source>
        <dbReference type="ARBA" id="ARBA00022833"/>
    </source>
</evidence>
<dbReference type="EMBL" id="SBHS01000009">
    <property type="protein sequence ID" value="TWU74913.1"/>
    <property type="molecule type" value="Genomic_DNA"/>
</dbReference>
<dbReference type="GO" id="GO:0000492">
    <property type="term" value="P:box C/D snoRNP assembly"/>
    <property type="evidence" value="ECO:0007669"/>
    <property type="project" value="TreeGrafter"/>
</dbReference>
<dbReference type="PROSITE" id="PS51083">
    <property type="entry name" value="ZF_HIT"/>
    <property type="match status" value="1"/>
</dbReference>
<evidence type="ECO:0000256" key="1">
    <source>
        <dbReference type="ARBA" id="ARBA00022723"/>
    </source>
</evidence>
<evidence type="ECO:0000256" key="4">
    <source>
        <dbReference type="PROSITE-ProRule" id="PRU00453"/>
    </source>
</evidence>
<name>A0A5C6GG73_METRR</name>
<dbReference type="InterPro" id="IPR051639">
    <property type="entry name" value="BCD1"/>
</dbReference>
<dbReference type="Pfam" id="PF04438">
    <property type="entry name" value="zf-HIT"/>
    <property type="match status" value="1"/>
</dbReference>
<dbReference type="PANTHER" id="PTHR13483:SF11">
    <property type="entry name" value="ZINC FINGER HIT DOMAIN-CONTAINING PROTEIN 3"/>
    <property type="match status" value="1"/>
</dbReference>
<evidence type="ECO:0000313" key="6">
    <source>
        <dbReference type="EMBL" id="TWU74913.1"/>
    </source>
</evidence>
<dbReference type="GO" id="GO:0005634">
    <property type="term" value="C:nucleus"/>
    <property type="evidence" value="ECO:0007669"/>
    <property type="project" value="TreeGrafter"/>
</dbReference>
<keyword evidence="1" id="KW-0479">Metal-binding</keyword>
<dbReference type="Proteomes" id="UP000317257">
    <property type="component" value="Unassembled WGS sequence"/>
</dbReference>